<gene>
    <name evidence="2" type="ORF">MM415B04241_0013</name>
</gene>
<feature type="region of interest" description="Disordered" evidence="1">
    <location>
        <begin position="29"/>
        <end position="53"/>
    </location>
</feature>
<proteinExistence type="predicted"/>
<evidence type="ECO:0000313" key="2">
    <source>
        <dbReference type="EMBL" id="QJA93409.1"/>
    </source>
</evidence>
<dbReference type="EMBL" id="MT143146">
    <property type="protein sequence ID" value="QJA93409.1"/>
    <property type="molecule type" value="Genomic_DNA"/>
</dbReference>
<organism evidence="2">
    <name type="scientific">viral metagenome</name>
    <dbReference type="NCBI Taxonomy" id="1070528"/>
    <lineage>
        <taxon>unclassified sequences</taxon>
        <taxon>metagenomes</taxon>
        <taxon>organismal metagenomes</taxon>
    </lineage>
</organism>
<reference evidence="2" key="1">
    <citation type="submission" date="2020-03" db="EMBL/GenBank/DDBJ databases">
        <title>The deep terrestrial virosphere.</title>
        <authorList>
            <person name="Holmfeldt K."/>
            <person name="Nilsson E."/>
            <person name="Simone D."/>
            <person name="Lopez-Fernandez M."/>
            <person name="Wu X."/>
            <person name="de Brujin I."/>
            <person name="Lundin D."/>
            <person name="Andersson A."/>
            <person name="Bertilsson S."/>
            <person name="Dopson M."/>
        </authorList>
    </citation>
    <scope>NUCLEOTIDE SEQUENCE</scope>
    <source>
        <strain evidence="2">MM415B04241</strain>
    </source>
</reference>
<dbReference type="AlphaFoldDB" id="A0A6M3LGC4"/>
<name>A0A6M3LGC4_9ZZZZ</name>
<evidence type="ECO:0000256" key="1">
    <source>
        <dbReference type="SAM" id="MobiDB-lite"/>
    </source>
</evidence>
<accession>A0A6M3LGC4</accession>
<sequence>MAQKSVQYNGKTYTFPEDATSDEILAFLESQGEPAGGTPSPDLLPPEVPTETPEVPVAAQATPQPIGPKAAQVAGVIAKGVPVARAAAAGLGTFTANAAQAPAIVGATIGATTGGSLGSAFGGPLVGGLGGGTLGAVAGRKIGNTLERPIRQAGVAVERTFSPKQPRVTMRDVDIAEEEARRLRKIFEKFSERAPRANITRAAEDAMVKAEAAIPKYGNFVKGSSLRKLVGKAVPAISRFGNVLGLLGANAEVQNRLNAPESLAQIEAAFRGPTAPASPRPFRGQNDQDLARQVAMRVRQ</sequence>
<protein>
    <submittedName>
        <fullName evidence="2">Uncharacterized protein</fullName>
    </submittedName>
</protein>